<reference evidence="22" key="1">
    <citation type="submission" date="2011-05" db="EMBL/GenBank/DDBJ databases">
        <authorList>
            <person name="Richards S.R."/>
            <person name="Qu J."/>
            <person name="Jiang H."/>
            <person name="Jhangiani S.N."/>
            <person name="Agravi P."/>
            <person name="Goodspeed R."/>
            <person name="Gross S."/>
            <person name="Mandapat C."/>
            <person name="Jackson L."/>
            <person name="Mathew T."/>
            <person name="Pu L."/>
            <person name="Thornton R."/>
            <person name="Saada N."/>
            <person name="Wilczek-Boney K.B."/>
            <person name="Lee S."/>
            <person name="Kovar C."/>
            <person name="Wu Y."/>
            <person name="Scherer S.E."/>
            <person name="Worley K.C."/>
            <person name="Muzny D.M."/>
            <person name="Gibbs R."/>
        </authorList>
    </citation>
    <scope>NUCLEOTIDE SEQUENCE</scope>
    <source>
        <strain evidence="22">Brora</strain>
    </source>
</reference>
<keyword evidence="12 17" id="KW-0676">Redox-active center</keyword>
<feature type="binding site" evidence="15">
    <location>
        <position position="90"/>
    </location>
    <ligand>
        <name>FAD</name>
        <dbReference type="ChEBI" id="CHEBI:57692"/>
    </ligand>
</feature>
<dbReference type="InterPro" id="IPR006322">
    <property type="entry name" value="Glutathione_Rdtase_euk/bac"/>
</dbReference>
<evidence type="ECO:0000256" key="15">
    <source>
        <dbReference type="PIRSR" id="PIRSR000350-3"/>
    </source>
</evidence>
<organism evidence="21 22">
    <name type="scientific">Strigamia maritima</name>
    <name type="common">European centipede</name>
    <name type="synonym">Geophilus maritimus</name>
    <dbReference type="NCBI Taxonomy" id="126957"/>
    <lineage>
        <taxon>Eukaryota</taxon>
        <taxon>Metazoa</taxon>
        <taxon>Ecdysozoa</taxon>
        <taxon>Arthropoda</taxon>
        <taxon>Myriapoda</taxon>
        <taxon>Chilopoda</taxon>
        <taxon>Pleurostigmophora</taxon>
        <taxon>Geophilomorpha</taxon>
        <taxon>Linotaeniidae</taxon>
        <taxon>Strigamia</taxon>
    </lineage>
</organism>
<evidence type="ECO:0000256" key="16">
    <source>
        <dbReference type="PIRSR" id="PIRSR000350-4"/>
    </source>
</evidence>
<keyword evidence="4 18" id="KW-0963">Cytoplasm</keyword>
<evidence type="ECO:0000256" key="3">
    <source>
        <dbReference type="ARBA" id="ARBA00007532"/>
    </source>
</evidence>
<dbReference type="PIRSF" id="PIRSF000350">
    <property type="entry name" value="Mercury_reductase_MerA"/>
    <property type="match status" value="1"/>
</dbReference>
<sequence>MIWNLSRANVLPRTNVFAVFVVLRAQQIGVGRKRMMSASAAKTFDYLVIGGGSGGIASARRAAEFGVRVGIVEEKRLGGTCVNVGCVPKKIMYSAALHAEFIEDHKDYGFDVELKGFDWRFRMKKARDDYIIRLNGIYQRNLEQSQVEIIRGVATFVGDKKIEVDETEYTAAHILIATGGAPTIPDIPGAEIGITSDGFFDLEQLPKKVLIAGAGYIAVELAGILHALGSDVSLIIRGEKILRNFDQMISTTLTEEMEKSGIKFIKKDIVTRLNKTEDGSIEAMTKSDTLYKGFDCVLWAIGRSPSTDLNLEKTGVNLDANRFIKVDQFQNTNTKNIYALGDVCGKALLTPVAIAAGRRLAHRLFDKKPDSKLDYENIPSVVFSHPPIGTIGLTEEEATKKYGNANIKIYQSQFVPLYYALTKKKVKCYVKLICAGRDERIVGLHMIGQAADEILQGFAVAIKMGATKAHFDDCVAIHPTVAEELVTMR</sequence>
<evidence type="ECO:0000256" key="9">
    <source>
        <dbReference type="ARBA" id="ARBA00023002"/>
    </source>
</evidence>
<evidence type="ECO:0000256" key="4">
    <source>
        <dbReference type="ARBA" id="ARBA00022490"/>
    </source>
</evidence>
<dbReference type="OMA" id="MSKHYDY"/>
<evidence type="ECO:0000256" key="11">
    <source>
        <dbReference type="ARBA" id="ARBA00023157"/>
    </source>
</evidence>
<dbReference type="PROSITE" id="PS00076">
    <property type="entry name" value="PYRIDINE_REDOX_1"/>
    <property type="match status" value="1"/>
</dbReference>
<dbReference type="GO" id="GO:0045454">
    <property type="term" value="P:cell redox homeostasis"/>
    <property type="evidence" value="ECO:0007669"/>
    <property type="project" value="InterPro"/>
</dbReference>
<evidence type="ECO:0000256" key="6">
    <source>
        <dbReference type="ARBA" id="ARBA00022827"/>
    </source>
</evidence>
<comment type="similarity">
    <text evidence="3 17">Belongs to the class-I pyridine nucleotide-disulfide oxidoreductase family.</text>
</comment>
<dbReference type="InterPro" id="IPR012999">
    <property type="entry name" value="Pyr_OxRdtase_I_AS"/>
</dbReference>
<proteinExistence type="inferred from homology"/>
<evidence type="ECO:0000256" key="14">
    <source>
        <dbReference type="PIRSR" id="PIRSR000350-2"/>
    </source>
</evidence>
<comment type="subcellular location">
    <subcellularLocation>
        <location evidence="2 18">Cytoplasm</location>
    </subcellularLocation>
    <subcellularLocation>
        <location evidence="1">Mitochondrion</location>
    </subcellularLocation>
</comment>
<feature type="active site" description="Proton acceptor" evidence="14">
    <location>
        <position position="478"/>
    </location>
</feature>
<dbReference type="SUPFAM" id="SSF51905">
    <property type="entry name" value="FAD/NAD(P)-binding domain"/>
    <property type="match status" value="1"/>
</dbReference>
<dbReference type="SUPFAM" id="SSF55424">
    <property type="entry name" value="FAD/NAD-linked reductases, dimerisation (C-terminal) domain"/>
    <property type="match status" value="1"/>
</dbReference>
<keyword evidence="11" id="KW-1015">Disulfide bond</keyword>
<dbReference type="PRINTS" id="PR00411">
    <property type="entry name" value="PNDRDTASEI"/>
</dbReference>
<dbReference type="InterPro" id="IPR001100">
    <property type="entry name" value="Pyr_nuc-diS_OxRdtase"/>
</dbReference>
<evidence type="ECO:0000313" key="21">
    <source>
        <dbReference type="EnsemblMetazoa" id="SMAR015649-PA"/>
    </source>
</evidence>
<evidence type="ECO:0000256" key="5">
    <source>
        <dbReference type="ARBA" id="ARBA00022630"/>
    </source>
</evidence>
<dbReference type="NCBIfam" id="NF004776">
    <property type="entry name" value="PRK06116.1"/>
    <property type="match status" value="1"/>
</dbReference>
<dbReference type="PANTHER" id="PTHR42737">
    <property type="entry name" value="GLUTATHIONE REDUCTASE"/>
    <property type="match status" value="1"/>
</dbReference>
<keyword evidence="6 15" id="KW-0274">FAD</keyword>
<dbReference type="AlphaFoldDB" id="T1JP73"/>
<evidence type="ECO:0000256" key="18">
    <source>
        <dbReference type="RuleBase" id="RU365016"/>
    </source>
</evidence>
<feature type="domain" description="Pyridine nucleotide-disulphide oxidoreductase dimerisation" evidence="19">
    <location>
        <begin position="378"/>
        <end position="488"/>
    </location>
</feature>
<keyword evidence="8" id="KW-0809">Transit peptide</keyword>
<accession>T1JP73</accession>
<dbReference type="Pfam" id="PF07992">
    <property type="entry name" value="Pyr_redox_2"/>
    <property type="match status" value="1"/>
</dbReference>
<keyword evidence="10" id="KW-0496">Mitochondrion</keyword>
<dbReference type="HOGENOM" id="CLU_016755_2_2_1"/>
<dbReference type="Pfam" id="PF02852">
    <property type="entry name" value="Pyr_redox_dim"/>
    <property type="match status" value="1"/>
</dbReference>
<dbReference type="InterPro" id="IPR046952">
    <property type="entry name" value="GSHR/TRXR-like"/>
</dbReference>
<evidence type="ECO:0000313" key="22">
    <source>
        <dbReference type="Proteomes" id="UP000014500"/>
    </source>
</evidence>
<keyword evidence="22" id="KW-1185">Reference proteome</keyword>
<name>T1JP73_STRMM</name>
<dbReference type="GO" id="GO:0050661">
    <property type="term" value="F:NADP binding"/>
    <property type="evidence" value="ECO:0007669"/>
    <property type="project" value="InterPro"/>
</dbReference>
<dbReference type="EMBL" id="JH431723">
    <property type="status" value="NOT_ANNOTATED_CDS"/>
    <property type="molecule type" value="Genomic_DNA"/>
</dbReference>
<dbReference type="Gene3D" id="3.50.50.60">
    <property type="entry name" value="FAD/NAD(P)-binding domain"/>
    <property type="match status" value="2"/>
</dbReference>
<dbReference type="InterPro" id="IPR036188">
    <property type="entry name" value="FAD/NAD-bd_sf"/>
</dbReference>
<evidence type="ECO:0000256" key="2">
    <source>
        <dbReference type="ARBA" id="ARBA00004496"/>
    </source>
</evidence>
<dbReference type="GO" id="GO:0034599">
    <property type="term" value="P:cellular response to oxidative stress"/>
    <property type="evidence" value="ECO:0007669"/>
    <property type="project" value="TreeGrafter"/>
</dbReference>
<keyword evidence="15" id="KW-0547">Nucleotide-binding</keyword>
<evidence type="ECO:0000256" key="17">
    <source>
        <dbReference type="RuleBase" id="RU003691"/>
    </source>
</evidence>
<dbReference type="PhylomeDB" id="T1JP73"/>
<keyword evidence="5 17" id="KW-0285">Flavoprotein</keyword>
<dbReference type="GO" id="GO:0050660">
    <property type="term" value="F:flavin adenine dinucleotide binding"/>
    <property type="evidence" value="ECO:0007669"/>
    <property type="project" value="InterPro"/>
</dbReference>
<feature type="domain" description="FAD/NAD(P)-binding" evidence="20">
    <location>
        <begin position="44"/>
        <end position="357"/>
    </location>
</feature>
<comment type="catalytic activity">
    <reaction evidence="13 18">
        <text>2 glutathione + NADP(+) = glutathione disulfide + NADPH + H(+)</text>
        <dbReference type="Rhea" id="RHEA:11740"/>
        <dbReference type="ChEBI" id="CHEBI:15378"/>
        <dbReference type="ChEBI" id="CHEBI:57783"/>
        <dbReference type="ChEBI" id="CHEBI:57925"/>
        <dbReference type="ChEBI" id="CHEBI:58297"/>
        <dbReference type="ChEBI" id="CHEBI:58349"/>
        <dbReference type="EC" id="1.8.1.7"/>
    </reaction>
</comment>
<feature type="binding site" evidence="15">
    <location>
        <position position="302"/>
    </location>
    <ligand>
        <name>NAD(+)</name>
        <dbReference type="ChEBI" id="CHEBI:57540"/>
    </ligand>
</feature>
<dbReference type="GO" id="GO:0005739">
    <property type="term" value="C:mitochondrion"/>
    <property type="evidence" value="ECO:0007669"/>
    <property type="project" value="UniProtKB-SubCell"/>
</dbReference>
<evidence type="ECO:0000256" key="10">
    <source>
        <dbReference type="ARBA" id="ARBA00023128"/>
    </source>
</evidence>
<dbReference type="FunFam" id="3.50.50.60:FF:000484">
    <property type="entry name" value="Glutathione reductase, mitochondrial"/>
    <property type="match status" value="1"/>
</dbReference>
<evidence type="ECO:0000259" key="19">
    <source>
        <dbReference type="Pfam" id="PF02852"/>
    </source>
</evidence>
<evidence type="ECO:0000259" key="20">
    <source>
        <dbReference type="Pfam" id="PF07992"/>
    </source>
</evidence>
<dbReference type="EC" id="1.8.1.7" evidence="18"/>
<dbReference type="GO" id="GO:0005829">
    <property type="term" value="C:cytosol"/>
    <property type="evidence" value="ECO:0007669"/>
    <property type="project" value="TreeGrafter"/>
</dbReference>
<dbReference type="FunFam" id="3.50.50.60:FF:000141">
    <property type="entry name" value="Glutathione reductase"/>
    <property type="match status" value="1"/>
</dbReference>
<dbReference type="GO" id="GO:0004362">
    <property type="term" value="F:glutathione-disulfide reductase (NADPH) activity"/>
    <property type="evidence" value="ECO:0007669"/>
    <property type="project" value="UniProtKB-EC"/>
</dbReference>
<evidence type="ECO:0000256" key="13">
    <source>
        <dbReference type="ARBA" id="ARBA00049142"/>
    </source>
</evidence>
<dbReference type="Proteomes" id="UP000014500">
    <property type="component" value="Unassembled WGS sequence"/>
</dbReference>
<feature type="disulfide bond" description="Redox-active" evidence="16">
    <location>
        <begin position="81"/>
        <end position="86"/>
    </location>
</feature>
<dbReference type="NCBIfam" id="TIGR01421">
    <property type="entry name" value="gluta_reduc_1"/>
    <property type="match status" value="1"/>
</dbReference>
<reference evidence="21" key="2">
    <citation type="submission" date="2015-02" db="UniProtKB">
        <authorList>
            <consortium name="EnsemblMetazoa"/>
        </authorList>
    </citation>
    <scope>IDENTIFICATION</scope>
</reference>
<dbReference type="PRINTS" id="PR00368">
    <property type="entry name" value="FADPNR"/>
</dbReference>
<keyword evidence="9 17" id="KW-0560">Oxidoreductase</keyword>
<dbReference type="FunFam" id="3.30.390.30:FF:000003">
    <property type="entry name" value="Glutathione reductase"/>
    <property type="match status" value="1"/>
</dbReference>
<dbReference type="Gene3D" id="3.30.390.30">
    <property type="match status" value="1"/>
</dbReference>
<dbReference type="eggNOG" id="KOG0405">
    <property type="taxonomic scope" value="Eukaryota"/>
</dbReference>
<dbReference type="STRING" id="126957.T1JP73"/>
<keyword evidence="15" id="KW-0520">NAD</keyword>
<evidence type="ECO:0000256" key="7">
    <source>
        <dbReference type="ARBA" id="ARBA00022857"/>
    </source>
</evidence>
<comment type="cofactor">
    <cofactor evidence="15">
        <name>FAD</name>
        <dbReference type="ChEBI" id="CHEBI:57692"/>
    </cofactor>
    <text evidence="15">Binds 1 FAD per subunit.</text>
</comment>
<evidence type="ECO:0000256" key="12">
    <source>
        <dbReference type="ARBA" id="ARBA00023284"/>
    </source>
</evidence>
<dbReference type="PANTHER" id="PTHR42737:SF2">
    <property type="entry name" value="GLUTATHIONE REDUCTASE"/>
    <property type="match status" value="1"/>
</dbReference>
<feature type="binding site" evidence="15">
    <location>
        <position position="342"/>
    </location>
    <ligand>
        <name>FAD</name>
        <dbReference type="ChEBI" id="CHEBI:57692"/>
    </ligand>
</feature>
<dbReference type="InterPro" id="IPR016156">
    <property type="entry name" value="FAD/NAD-linked_Rdtase_dimer_sf"/>
</dbReference>
<keyword evidence="7 18" id="KW-0521">NADP</keyword>
<dbReference type="EnsemblMetazoa" id="SMAR015649-RA">
    <property type="protein sequence ID" value="SMAR015649-PA"/>
    <property type="gene ID" value="SMAR015649"/>
</dbReference>
<evidence type="ECO:0000256" key="1">
    <source>
        <dbReference type="ARBA" id="ARBA00004173"/>
    </source>
</evidence>
<protein>
    <recommendedName>
        <fullName evidence="18">Glutathione reductase</fullName>
        <ecNumber evidence="18">1.8.1.7</ecNumber>
    </recommendedName>
</protein>
<dbReference type="GO" id="GO:0006749">
    <property type="term" value="P:glutathione metabolic process"/>
    <property type="evidence" value="ECO:0007669"/>
    <property type="project" value="InterPro"/>
</dbReference>
<dbReference type="InterPro" id="IPR023753">
    <property type="entry name" value="FAD/NAD-binding_dom"/>
</dbReference>
<dbReference type="InterPro" id="IPR004099">
    <property type="entry name" value="Pyr_nucl-diS_OxRdtase_dimer"/>
</dbReference>
<feature type="binding site" evidence="15">
    <location>
        <begin position="213"/>
        <end position="220"/>
    </location>
    <ligand>
        <name>NAD(+)</name>
        <dbReference type="ChEBI" id="CHEBI:57540"/>
    </ligand>
</feature>
<evidence type="ECO:0000256" key="8">
    <source>
        <dbReference type="ARBA" id="ARBA00022946"/>
    </source>
</evidence>
<comment type="function">
    <text evidence="18">Catalyzes the reduction of glutathione disulfide (GSSG) to reduced glutathione (GSH). Constitutes the major mechanism to maintain a high GSH:GSSG ratio in the cytosol.</text>
</comment>